<protein>
    <recommendedName>
        <fullName evidence="6">Septum formation initiator</fullName>
    </recommendedName>
</protein>
<feature type="region of interest" description="Disordered" evidence="2">
    <location>
        <begin position="315"/>
        <end position="364"/>
    </location>
</feature>
<evidence type="ECO:0000256" key="3">
    <source>
        <dbReference type="SAM" id="Phobius"/>
    </source>
</evidence>
<reference evidence="4 5" key="1">
    <citation type="submission" date="2018-02" db="EMBL/GenBank/DDBJ databases">
        <title>Genomic Encyclopedia of Archaeal and Bacterial Type Strains, Phase II (KMG-II): from individual species to whole genera.</title>
        <authorList>
            <person name="Goeker M."/>
        </authorList>
    </citation>
    <scope>NUCLEOTIDE SEQUENCE [LARGE SCALE GENOMIC DNA]</scope>
    <source>
        <strain evidence="4 5">YU 961-1</strain>
    </source>
</reference>
<comment type="caution">
    <text evidence="4">The sequence shown here is derived from an EMBL/GenBank/DDBJ whole genome shotgun (WGS) entry which is preliminary data.</text>
</comment>
<feature type="compositionally biased region" description="Acidic residues" evidence="2">
    <location>
        <begin position="94"/>
        <end position="111"/>
    </location>
</feature>
<dbReference type="AlphaFoldDB" id="A0A2S6GQQ7"/>
<name>A0A2S6GQQ7_9PSEU</name>
<feature type="compositionally biased region" description="Basic and acidic residues" evidence="2">
    <location>
        <begin position="57"/>
        <end position="66"/>
    </location>
</feature>
<dbReference type="RefSeq" id="WP_104479630.1">
    <property type="nucleotide sequence ID" value="NZ_CP154825.1"/>
</dbReference>
<evidence type="ECO:0008006" key="6">
    <source>
        <dbReference type="Google" id="ProtNLM"/>
    </source>
</evidence>
<evidence type="ECO:0000313" key="5">
    <source>
        <dbReference type="Proteomes" id="UP000239203"/>
    </source>
</evidence>
<keyword evidence="3" id="KW-1133">Transmembrane helix</keyword>
<feature type="coiled-coil region" evidence="1">
    <location>
        <begin position="256"/>
        <end position="283"/>
    </location>
</feature>
<feature type="compositionally biased region" description="Pro residues" evidence="2">
    <location>
        <begin position="347"/>
        <end position="356"/>
    </location>
</feature>
<evidence type="ECO:0000256" key="1">
    <source>
        <dbReference type="SAM" id="Coils"/>
    </source>
</evidence>
<evidence type="ECO:0000256" key="2">
    <source>
        <dbReference type="SAM" id="MobiDB-lite"/>
    </source>
</evidence>
<keyword evidence="5" id="KW-1185">Reference proteome</keyword>
<feature type="compositionally biased region" description="Pro residues" evidence="2">
    <location>
        <begin position="320"/>
        <end position="338"/>
    </location>
</feature>
<feature type="region of interest" description="Disordered" evidence="2">
    <location>
        <begin position="1"/>
        <end position="219"/>
    </location>
</feature>
<accession>A0A2S6GQQ7</accession>
<feature type="compositionally biased region" description="Basic and acidic residues" evidence="2">
    <location>
        <begin position="187"/>
        <end position="206"/>
    </location>
</feature>
<feature type="compositionally biased region" description="Polar residues" evidence="2">
    <location>
        <begin position="1"/>
        <end position="17"/>
    </location>
</feature>
<dbReference type="EMBL" id="PTIX01000007">
    <property type="protein sequence ID" value="PPK67529.1"/>
    <property type="molecule type" value="Genomic_DNA"/>
</dbReference>
<dbReference type="Proteomes" id="UP000239203">
    <property type="component" value="Unassembled WGS sequence"/>
</dbReference>
<feature type="compositionally biased region" description="Low complexity" evidence="2">
    <location>
        <begin position="207"/>
        <end position="217"/>
    </location>
</feature>
<proteinExistence type="predicted"/>
<keyword evidence="3" id="KW-0472">Membrane</keyword>
<dbReference type="OrthoDB" id="4555900at2"/>
<gene>
    <name evidence="4" type="ORF">CLV40_107194</name>
</gene>
<keyword evidence="1" id="KW-0175">Coiled coil</keyword>
<feature type="compositionally biased region" description="Gly residues" evidence="2">
    <location>
        <begin position="132"/>
        <end position="154"/>
    </location>
</feature>
<evidence type="ECO:0000313" key="4">
    <source>
        <dbReference type="EMBL" id="PPK67529.1"/>
    </source>
</evidence>
<feature type="transmembrane region" description="Helical" evidence="3">
    <location>
        <begin position="225"/>
        <end position="245"/>
    </location>
</feature>
<sequence length="364" mass="37595">MTTVPGTDSAHLPQQSRRPGDEQPAPRVPRRRRATERVQPGGFWRLGRRAPSPTEPEDPRSRRDESGTDPEDGGVEQVVPAPSEVDATHRSGGDDEPGLEWDGEPPEGDSGEVERDRPGAGTRGPSGWRAGVSGGLGLGTRGSAGSTAGRGGATRTGARKKTEGTAPRRSAARGRSGVEVLDAPPAVERRPGVVERARRPQRDGAARSHSTARAAATQENTSGRASFVVLIISLLVVGVAATLWLTTQAVADSYRLEGAKQAATLLAEQVERLQQDVAKQESAPALADRARALGMVPAGDAAWLVVTPDGRIKVVGTPKPAAPAPATPDPTQPDPGQQPPAGEQPPAGTPPAPEGNPQPGTGGG</sequence>
<keyword evidence="3" id="KW-0812">Transmembrane</keyword>
<organism evidence="4 5">
    <name type="scientific">Actinokineospora auranticolor</name>
    <dbReference type="NCBI Taxonomy" id="155976"/>
    <lineage>
        <taxon>Bacteria</taxon>
        <taxon>Bacillati</taxon>
        <taxon>Actinomycetota</taxon>
        <taxon>Actinomycetes</taxon>
        <taxon>Pseudonocardiales</taxon>
        <taxon>Pseudonocardiaceae</taxon>
        <taxon>Actinokineospora</taxon>
    </lineage>
</organism>